<evidence type="ECO:0000313" key="2">
    <source>
        <dbReference type="Proteomes" id="UP000060787"/>
    </source>
</evidence>
<protein>
    <submittedName>
        <fullName evidence="1">Uncharacterized protein</fullName>
    </submittedName>
</protein>
<organism evidence="1 2">
    <name type="scientific">Lysobacter antibioticus</name>
    <dbReference type="NCBI Taxonomy" id="84531"/>
    <lineage>
        <taxon>Bacteria</taxon>
        <taxon>Pseudomonadati</taxon>
        <taxon>Pseudomonadota</taxon>
        <taxon>Gammaproteobacteria</taxon>
        <taxon>Lysobacterales</taxon>
        <taxon>Lysobacteraceae</taxon>
        <taxon>Lysobacter</taxon>
    </lineage>
</organism>
<dbReference type="KEGG" id="laq:GLA29479_36"/>
<evidence type="ECO:0000313" key="1">
    <source>
        <dbReference type="EMBL" id="ALN81279.1"/>
    </source>
</evidence>
<accession>A0A0S2FCK2</accession>
<dbReference type="AlphaFoldDB" id="A0A0S2FCK2"/>
<reference evidence="1 2" key="1">
    <citation type="journal article" date="2015" name="BMC Genomics">
        <title>Comparative genomics and metabolic profiling of the genus Lysobacter.</title>
        <authorList>
            <person name="de Bruijn I."/>
            <person name="Cheng X."/>
            <person name="de Jager V."/>
            <person name="Exposito R.G."/>
            <person name="Watrous J."/>
            <person name="Patel N."/>
            <person name="Postma J."/>
            <person name="Dorrestein P.C."/>
            <person name="Kobayashi D."/>
            <person name="Raaijmakers J.M."/>
        </authorList>
    </citation>
    <scope>NUCLEOTIDE SEQUENCE [LARGE SCALE GENOMIC DNA]</scope>
    <source>
        <strain evidence="1 2">76</strain>
    </source>
</reference>
<dbReference type="STRING" id="84531.LA76x_3151"/>
<dbReference type="EMBL" id="CP011129">
    <property type="protein sequence ID" value="ALN81279.1"/>
    <property type="molecule type" value="Genomic_DNA"/>
</dbReference>
<gene>
    <name evidence="1" type="ORF">LA76x_3151</name>
</gene>
<keyword evidence="2" id="KW-1185">Reference proteome</keyword>
<dbReference type="Proteomes" id="UP000060787">
    <property type="component" value="Chromosome"/>
</dbReference>
<proteinExistence type="predicted"/>
<sequence length="43" mass="4965">MRRRGRDLRRSYPLAPASSLLLLLLHRKFGTAPGFSRQQQISL</sequence>
<name>A0A0S2FCK2_LYSAN</name>
<dbReference type="PATRIC" id="fig|84531.7.peg.38"/>
<dbReference type="KEGG" id="lab:LA76x_3151"/>